<dbReference type="Proteomes" id="UP000655759">
    <property type="component" value="Unassembled WGS sequence"/>
</dbReference>
<accession>A0A812F5T3</accession>
<dbReference type="AlphaFoldDB" id="A0A812F5T3"/>
<dbReference type="PROSITE" id="PS50965">
    <property type="entry name" value="NERD"/>
    <property type="match status" value="1"/>
</dbReference>
<name>A0A812F5T3_9ARCH</name>
<sequence>MAVIYGSSGSERHLLSKYPKEVRVMKDIPYVQQMYHEQLQKDVGLFAFLRRWSKSRWLKKFEENNNNPLHAGANGENRVLQKLSDLPDDWHILCNLRITLPFAARYNGYRNLRSAQMDFVIVSKKGVFLIEVKNWSERFTKNYKGFSPYEQTDRAGRVLWITLKPFLNDIRVTNVLLSIGNAIQYNQKYMSVLVTSLEKINHFLENRQYRMTENDVWIAMHTLKQYVE</sequence>
<organism evidence="2 3">
    <name type="scientific">Candidatus Nitrosotenuis uzonensis</name>
    <dbReference type="NCBI Taxonomy" id="1407055"/>
    <lineage>
        <taxon>Archaea</taxon>
        <taxon>Nitrososphaerota</taxon>
        <taxon>Candidatus Nitrosotenuis</taxon>
    </lineage>
</organism>
<proteinExistence type="predicted"/>
<dbReference type="InterPro" id="IPR011528">
    <property type="entry name" value="NERD"/>
</dbReference>
<comment type="caution">
    <text evidence="2">The sequence shown here is derived from an EMBL/GenBank/DDBJ whole genome shotgun (WGS) entry which is preliminary data.</text>
</comment>
<feature type="domain" description="NERD" evidence="1">
    <location>
        <begin position="71"/>
        <end position="182"/>
    </location>
</feature>
<dbReference type="RefSeq" id="WP_205100267.1">
    <property type="nucleotide sequence ID" value="NZ_CAJNAQ010000005.1"/>
</dbReference>
<evidence type="ECO:0000259" key="1">
    <source>
        <dbReference type="PROSITE" id="PS50965"/>
    </source>
</evidence>
<dbReference type="EMBL" id="CAJNAQ010000005">
    <property type="protein sequence ID" value="CAE6500347.1"/>
    <property type="molecule type" value="Genomic_DNA"/>
</dbReference>
<gene>
    <name evidence="2" type="ORF">NUZ5A_51003</name>
</gene>
<evidence type="ECO:0000313" key="2">
    <source>
        <dbReference type="EMBL" id="CAE6500347.1"/>
    </source>
</evidence>
<reference evidence="2" key="1">
    <citation type="submission" date="2021-02" db="EMBL/GenBank/DDBJ databases">
        <authorList>
            <person name="Han P."/>
        </authorList>
    </citation>
    <scope>NUCLEOTIDE SEQUENCE</scope>
    <source>
        <strain evidence="2">Candidatus Nitrosotenuis uzonensis 5A</strain>
    </source>
</reference>
<dbReference type="Pfam" id="PF08378">
    <property type="entry name" value="NERD"/>
    <property type="match status" value="1"/>
</dbReference>
<protein>
    <recommendedName>
        <fullName evidence="1">NERD domain-containing protein</fullName>
    </recommendedName>
</protein>
<evidence type="ECO:0000313" key="3">
    <source>
        <dbReference type="Proteomes" id="UP000655759"/>
    </source>
</evidence>